<name>A0ABS3LLX3_9PROT</name>
<dbReference type="Pfam" id="PF01890">
    <property type="entry name" value="CbiG_C"/>
    <property type="match status" value="1"/>
</dbReference>
<dbReference type="InterPro" id="IPR002750">
    <property type="entry name" value="CobE/GbiG_C"/>
</dbReference>
<reference evidence="2 3" key="1">
    <citation type="submission" date="2021-03" db="EMBL/GenBank/DDBJ databases">
        <title>The complete genome sequence of Acetobacter suratthaniensis TBRC 1719.</title>
        <authorList>
            <person name="Charoenyingcharoen P."/>
            <person name="Yukphan P."/>
        </authorList>
    </citation>
    <scope>NUCLEOTIDE SEQUENCE [LARGE SCALE GENOMIC DNA]</scope>
    <source>
        <strain evidence="2 3">TBRC 1719</strain>
    </source>
</reference>
<evidence type="ECO:0000259" key="1">
    <source>
        <dbReference type="Pfam" id="PF01890"/>
    </source>
</evidence>
<evidence type="ECO:0000313" key="2">
    <source>
        <dbReference type="EMBL" id="MBO1328365.1"/>
    </source>
</evidence>
<feature type="domain" description="CobE/GbiG C-terminal" evidence="1">
    <location>
        <begin position="3"/>
        <end position="119"/>
    </location>
</feature>
<dbReference type="InterPro" id="IPR036518">
    <property type="entry name" value="CobE/GbiG_C_sf"/>
</dbReference>
<organism evidence="2 3">
    <name type="scientific">Acetobacter suratthaniensis</name>
    <dbReference type="NCBI Taxonomy" id="1502841"/>
    <lineage>
        <taxon>Bacteria</taxon>
        <taxon>Pseudomonadati</taxon>
        <taxon>Pseudomonadota</taxon>
        <taxon>Alphaproteobacteria</taxon>
        <taxon>Acetobacterales</taxon>
        <taxon>Acetobacteraceae</taxon>
        <taxon>Acetobacter</taxon>
    </lineage>
</organism>
<keyword evidence="3" id="KW-1185">Reference proteome</keyword>
<dbReference type="RefSeq" id="WP_207854192.1">
    <property type="nucleotide sequence ID" value="NZ_JAFVMG010000006.1"/>
</dbReference>
<accession>A0ABS3LLX3</accession>
<comment type="caution">
    <text evidence="2">The sequence shown here is derived from an EMBL/GenBank/DDBJ whole genome shotgun (WGS) entry which is preliminary data.</text>
</comment>
<proteinExistence type="predicted"/>
<protein>
    <submittedName>
        <fullName evidence="2">Cobalamin biosynthesis protein</fullName>
    </submittedName>
</protein>
<gene>
    <name evidence="2" type="ORF">J2D75_07725</name>
</gene>
<dbReference type="SUPFAM" id="SSF159664">
    <property type="entry name" value="CobE/GbiG C-terminal domain-like"/>
    <property type="match status" value="1"/>
</dbReference>
<dbReference type="Gene3D" id="3.30.420.180">
    <property type="entry name" value="CobE/GbiG C-terminal domain"/>
    <property type="match status" value="1"/>
</dbReference>
<sequence>MRVVGFGLRPHAPREALEQVMRGVLDQARSHNAQHSLPDAVATLARRVQNPALLALARDHGLPVMGVDENRLAGVVTPTGSPRIQALFGTGSVAEATALLAAGHGAQIIVARIVSTDGTASAAWAETEGLMGA</sequence>
<evidence type="ECO:0000313" key="3">
    <source>
        <dbReference type="Proteomes" id="UP000664399"/>
    </source>
</evidence>
<dbReference type="Proteomes" id="UP000664399">
    <property type="component" value="Unassembled WGS sequence"/>
</dbReference>
<dbReference type="EMBL" id="JAFVMG010000006">
    <property type="protein sequence ID" value="MBO1328365.1"/>
    <property type="molecule type" value="Genomic_DNA"/>
</dbReference>